<comment type="caution">
    <text evidence="3">The sequence shown here is derived from an EMBL/GenBank/DDBJ whole genome shotgun (WGS) entry which is preliminary data.</text>
</comment>
<proteinExistence type="predicted"/>
<gene>
    <name evidence="3" type="ORF">TSACC_21756</name>
</gene>
<evidence type="ECO:0000256" key="2">
    <source>
        <dbReference type="SAM" id="Phobius"/>
    </source>
</evidence>
<evidence type="ECO:0000313" key="3">
    <source>
        <dbReference type="EMBL" id="GAT33341.1"/>
    </source>
</evidence>
<dbReference type="Proteomes" id="UP000076023">
    <property type="component" value="Unassembled WGS sequence"/>
</dbReference>
<keyword evidence="2" id="KW-0812">Transmembrane</keyword>
<protein>
    <submittedName>
        <fullName evidence="3">Uncharacterized protein</fullName>
    </submittedName>
</protein>
<name>A0A146G764_TERSA</name>
<keyword evidence="4" id="KW-1185">Reference proteome</keyword>
<dbReference type="EMBL" id="BDCO01000002">
    <property type="protein sequence ID" value="GAT33341.1"/>
    <property type="molecule type" value="Genomic_DNA"/>
</dbReference>
<feature type="transmembrane region" description="Helical" evidence="2">
    <location>
        <begin position="15"/>
        <end position="37"/>
    </location>
</feature>
<feature type="region of interest" description="Disordered" evidence="1">
    <location>
        <begin position="99"/>
        <end position="125"/>
    </location>
</feature>
<keyword evidence="2" id="KW-0472">Membrane</keyword>
<sequence length="125" mass="13998">MAVDQGPPPSHPSHWWNGCIARLLPNLRFFCIGVLGFRRTSLKKKRGQHNVNCHLKKLALPIFKDSFPKISTSQIGSEADRRLVVQPILFVGILPPDHRLSSDRTQENQGQNQGQAVVPNDLEKG</sequence>
<dbReference type="AlphaFoldDB" id="A0A146G764"/>
<accession>A0A146G764</accession>
<evidence type="ECO:0000313" key="4">
    <source>
        <dbReference type="Proteomes" id="UP000076023"/>
    </source>
</evidence>
<reference evidence="4" key="1">
    <citation type="journal article" date="2017" name="Genome Announc.">
        <title>Draft Genome Sequence of Terrimicrobium sacchariphilum NM-5T, a Facultative Anaerobic Soil Bacterium of the Class Spartobacteria.</title>
        <authorList>
            <person name="Qiu Y.L."/>
            <person name="Tourlousse D.M."/>
            <person name="Matsuura N."/>
            <person name="Ohashi A."/>
            <person name="Sekiguchi Y."/>
        </authorList>
    </citation>
    <scope>NUCLEOTIDE SEQUENCE [LARGE SCALE GENOMIC DNA]</scope>
    <source>
        <strain evidence="4">NM-5</strain>
    </source>
</reference>
<evidence type="ECO:0000256" key="1">
    <source>
        <dbReference type="SAM" id="MobiDB-lite"/>
    </source>
</evidence>
<dbReference type="InParanoid" id="A0A146G764"/>
<keyword evidence="2" id="KW-1133">Transmembrane helix</keyword>
<organism evidence="3 4">
    <name type="scientific">Terrimicrobium sacchariphilum</name>
    <dbReference type="NCBI Taxonomy" id="690879"/>
    <lineage>
        <taxon>Bacteria</taxon>
        <taxon>Pseudomonadati</taxon>
        <taxon>Verrucomicrobiota</taxon>
        <taxon>Terrimicrobiia</taxon>
        <taxon>Terrimicrobiales</taxon>
        <taxon>Terrimicrobiaceae</taxon>
        <taxon>Terrimicrobium</taxon>
    </lineage>
</organism>